<feature type="transmembrane region" description="Helical" evidence="1">
    <location>
        <begin position="106"/>
        <end position="127"/>
    </location>
</feature>
<name>A0A806KJY7_9BACT</name>
<reference evidence="2" key="1">
    <citation type="submission" date="2012-03" db="EMBL/GenBank/DDBJ databases">
        <title>Functional metagenomics reveals considerable lignocellulase gene clusters in the gut microbiome of a wood-feeding higher termite.</title>
        <authorList>
            <person name="Liu N."/>
        </authorList>
    </citation>
    <scope>NUCLEOTIDE SEQUENCE</scope>
</reference>
<dbReference type="EMBL" id="JQ844172">
    <property type="protein sequence ID" value="AGS51830.1"/>
    <property type="molecule type" value="Genomic_DNA"/>
</dbReference>
<proteinExistence type="predicted"/>
<sequence length="178" mass="19969">MNRNETAVVLLKGTDDPVGPRVIAVPEQPLLFQETAASSSFDLPPVPFGDDTPWFLKSISIDIRLNAEMFQRKFGEGIIPYFIYIIPLIFLLCSLGNVIKFSVWPIANLFLGILAFYGVLSLGTFLNLPEMQYIIDSYLNGVIPVTFAVPLIFLGFSILLSLYSVLVYIVRRKDDDED</sequence>
<evidence type="ECO:0000313" key="2">
    <source>
        <dbReference type="EMBL" id="AGS51830.1"/>
    </source>
</evidence>
<accession>A0A806KJY7</accession>
<keyword evidence="1" id="KW-1133">Transmembrane helix</keyword>
<protein>
    <submittedName>
        <fullName evidence="2">Uncharacterized protein</fullName>
    </submittedName>
</protein>
<feature type="transmembrane region" description="Helical" evidence="1">
    <location>
        <begin position="147"/>
        <end position="170"/>
    </location>
</feature>
<evidence type="ECO:0000256" key="1">
    <source>
        <dbReference type="SAM" id="Phobius"/>
    </source>
</evidence>
<keyword evidence="1" id="KW-0472">Membrane</keyword>
<dbReference type="AlphaFoldDB" id="A0A806KJY7"/>
<feature type="transmembrane region" description="Helical" evidence="1">
    <location>
        <begin position="78"/>
        <end position="99"/>
    </location>
</feature>
<keyword evidence="1" id="KW-0812">Transmembrane</keyword>
<organism evidence="2">
    <name type="scientific">uncultured bacterium contig00066</name>
    <dbReference type="NCBI Taxonomy" id="1181548"/>
    <lineage>
        <taxon>Bacteria</taxon>
        <taxon>environmental samples</taxon>
    </lineage>
</organism>